<reference evidence="3 4" key="1">
    <citation type="submission" date="2018-03" db="EMBL/GenBank/DDBJ databases">
        <title>Genomic Encyclopedia of Archaeal and Bacterial Type Strains, Phase II (KMG-II): from individual species to whole genera.</title>
        <authorList>
            <person name="Goeker M."/>
        </authorList>
    </citation>
    <scope>NUCLEOTIDE SEQUENCE [LARGE SCALE GENOMIC DNA]</scope>
    <source>
        <strain evidence="3 4">DSM 100065</strain>
    </source>
</reference>
<protein>
    <submittedName>
        <fullName evidence="3">Ubiquinone/menaquinone biosynthesis C-methylase UbiE</fullName>
    </submittedName>
</protein>
<dbReference type="AlphaFoldDB" id="A0A2T1A0S6"/>
<dbReference type="Proteomes" id="UP000237752">
    <property type="component" value="Unassembled WGS sequence"/>
</dbReference>
<dbReference type="GO" id="GO:0008168">
    <property type="term" value="F:methyltransferase activity"/>
    <property type="evidence" value="ECO:0007669"/>
    <property type="project" value="UniProtKB-KW"/>
</dbReference>
<keyword evidence="1" id="KW-0808">Transferase</keyword>
<name>A0A2T1A0S6_9ACTN</name>
<evidence type="ECO:0000256" key="1">
    <source>
        <dbReference type="ARBA" id="ARBA00022679"/>
    </source>
</evidence>
<accession>A0A2T1A0S6</accession>
<evidence type="ECO:0000313" key="4">
    <source>
        <dbReference type="Proteomes" id="UP000237752"/>
    </source>
</evidence>
<keyword evidence="3" id="KW-0489">Methyltransferase</keyword>
<dbReference type="InterPro" id="IPR041698">
    <property type="entry name" value="Methyltransf_25"/>
</dbReference>
<dbReference type="Pfam" id="PF13649">
    <property type="entry name" value="Methyltransf_25"/>
    <property type="match status" value="1"/>
</dbReference>
<evidence type="ECO:0000313" key="3">
    <source>
        <dbReference type="EMBL" id="PRZ42203.1"/>
    </source>
</evidence>
<proteinExistence type="predicted"/>
<sequence length="272" mass="29118">MIPDWNGEQGHFWVQQQRHQDAVLETFIQPVLDGAAIEPGQNVLDIGCGCGATTRAAGHIAIQGGVLGVDISGPMLGLAQELAADEGLSNVDFMQADAQTYSFEPAAYDAMISRFGVMFFEDPHVAFTNIATALRPGARLAYVCWQPAKANPHISLPMRAIVQAFPDALPRNAPQPPFSMADPETVRDLLSGSGFTEIDLAPIVGDVRVGNDVDDVMHHFQSQPMAKNILNAQVPAEVDKVIAQIRGQLESHAGPDGVFLGSAAWLVTAQRA</sequence>
<dbReference type="Gene3D" id="3.40.50.150">
    <property type="entry name" value="Vaccinia Virus protein VP39"/>
    <property type="match status" value="1"/>
</dbReference>
<feature type="domain" description="Methyltransferase" evidence="2">
    <location>
        <begin position="43"/>
        <end position="137"/>
    </location>
</feature>
<organism evidence="3 4">
    <name type="scientific">Antricoccus suffuscus</name>
    <dbReference type="NCBI Taxonomy" id="1629062"/>
    <lineage>
        <taxon>Bacteria</taxon>
        <taxon>Bacillati</taxon>
        <taxon>Actinomycetota</taxon>
        <taxon>Actinomycetes</taxon>
        <taxon>Geodermatophilales</taxon>
        <taxon>Antricoccaceae</taxon>
        <taxon>Antricoccus</taxon>
    </lineage>
</organism>
<dbReference type="InterPro" id="IPR029063">
    <property type="entry name" value="SAM-dependent_MTases_sf"/>
</dbReference>
<keyword evidence="3" id="KW-0830">Ubiquinone</keyword>
<comment type="caution">
    <text evidence="3">The sequence shown here is derived from an EMBL/GenBank/DDBJ whole genome shotgun (WGS) entry which is preliminary data.</text>
</comment>
<dbReference type="RefSeq" id="WP_106348709.1">
    <property type="nucleotide sequence ID" value="NZ_PVUE01000006.1"/>
</dbReference>
<dbReference type="EMBL" id="PVUE01000006">
    <property type="protein sequence ID" value="PRZ42203.1"/>
    <property type="molecule type" value="Genomic_DNA"/>
</dbReference>
<keyword evidence="4" id="KW-1185">Reference proteome</keyword>
<dbReference type="SUPFAM" id="SSF53335">
    <property type="entry name" value="S-adenosyl-L-methionine-dependent methyltransferases"/>
    <property type="match status" value="1"/>
</dbReference>
<gene>
    <name evidence="3" type="ORF">CLV47_10674</name>
</gene>
<evidence type="ECO:0000259" key="2">
    <source>
        <dbReference type="Pfam" id="PF13649"/>
    </source>
</evidence>
<dbReference type="PANTHER" id="PTHR43861">
    <property type="entry name" value="TRANS-ACONITATE 2-METHYLTRANSFERASE-RELATED"/>
    <property type="match status" value="1"/>
</dbReference>
<dbReference type="CDD" id="cd02440">
    <property type="entry name" value="AdoMet_MTases"/>
    <property type="match status" value="1"/>
</dbReference>
<dbReference type="GO" id="GO:0032259">
    <property type="term" value="P:methylation"/>
    <property type="evidence" value="ECO:0007669"/>
    <property type="project" value="UniProtKB-KW"/>
</dbReference>
<dbReference type="OrthoDB" id="9777638at2"/>